<proteinExistence type="predicted"/>
<accession>A0A2K3NKN2</accession>
<evidence type="ECO:0000313" key="1">
    <source>
        <dbReference type="EMBL" id="PNY03597.1"/>
    </source>
</evidence>
<protein>
    <submittedName>
        <fullName evidence="1">Uncharacterized protein</fullName>
    </submittedName>
</protein>
<name>A0A2K3NKN2_TRIPR</name>
<reference evidence="1 2" key="2">
    <citation type="journal article" date="2017" name="Front. Plant Sci.">
        <title>Gene Classification and Mining of Molecular Markers Useful in Red Clover (Trifolium pratense) Breeding.</title>
        <authorList>
            <person name="Istvanek J."/>
            <person name="Dluhosova J."/>
            <person name="Dluhos P."/>
            <person name="Patkova L."/>
            <person name="Nedelnik J."/>
            <person name="Repkova J."/>
        </authorList>
    </citation>
    <scope>NUCLEOTIDE SEQUENCE [LARGE SCALE GENOMIC DNA]</scope>
    <source>
        <strain evidence="2">cv. Tatra</strain>
        <tissue evidence="1">Young leaves</tissue>
    </source>
</reference>
<comment type="caution">
    <text evidence="1">The sequence shown here is derived from an EMBL/GenBank/DDBJ whole genome shotgun (WGS) entry which is preliminary data.</text>
</comment>
<gene>
    <name evidence="1" type="ORF">L195_g000003</name>
</gene>
<dbReference type="EMBL" id="ASHM01000001">
    <property type="protein sequence ID" value="PNY03597.1"/>
    <property type="molecule type" value="Genomic_DNA"/>
</dbReference>
<evidence type="ECO:0000313" key="2">
    <source>
        <dbReference type="Proteomes" id="UP000236291"/>
    </source>
</evidence>
<organism evidence="1 2">
    <name type="scientific">Trifolium pratense</name>
    <name type="common">Red clover</name>
    <dbReference type="NCBI Taxonomy" id="57577"/>
    <lineage>
        <taxon>Eukaryota</taxon>
        <taxon>Viridiplantae</taxon>
        <taxon>Streptophyta</taxon>
        <taxon>Embryophyta</taxon>
        <taxon>Tracheophyta</taxon>
        <taxon>Spermatophyta</taxon>
        <taxon>Magnoliopsida</taxon>
        <taxon>eudicotyledons</taxon>
        <taxon>Gunneridae</taxon>
        <taxon>Pentapetalae</taxon>
        <taxon>rosids</taxon>
        <taxon>fabids</taxon>
        <taxon>Fabales</taxon>
        <taxon>Fabaceae</taxon>
        <taxon>Papilionoideae</taxon>
        <taxon>50 kb inversion clade</taxon>
        <taxon>NPAAA clade</taxon>
        <taxon>Hologalegina</taxon>
        <taxon>IRL clade</taxon>
        <taxon>Trifolieae</taxon>
        <taxon>Trifolium</taxon>
    </lineage>
</organism>
<reference evidence="1 2" key="1">
    <citation type="journal article" date="2014" name="Am. J. Bot.">
        <title>Genome assembly and annotation for red clover (Trifolium pratense; Fabaceae).</title>
        <authorList>
            <person name="Istvanek J."/>
            <person name="Jaros M."/>
            <person name="Krenek A."/>
            <person name="Repkova J."/>
        </authorList>
    </citation>
    <scope>NUCLEOTIDE SEQUENCE [LARGE SCALE GENOMIC DNA]</scope>
    <source>
        <strain evidence="2">cv. Tatra</strain>
        <tissue evidence="1">Young leaves</tissue>
    </source>
</reference>
<sequence length="75" mass="8421">MQVKQGKDSGPGRCGRCYFSSSLRLLLNQFPMPELVLRQDMLLTPDPVPPFPSAEGIKFISGLIGRLENRIYLIN</sequence>
<dbReference type="AlphaFoldDB" id="A0A2K3NKN2"/>
<dbReference type="Proteomes" id="UP000236291">
    <property type="component" value="Unassembled WGS sequence"/>
</dbReference>